<feature type="region of interest" description="Disordered" evidence="1">
    <location>
        <begin position="1"/>
        <end position="121"/>
    </location>
</feature>
<dbReference type="EMBL" id="MU839827">
    <property type="protein sequence ID" value="KAK1760551.1"/>
    <property type="molecule type" value="Genomic_DNA"/>
</dbReference>
<dbReference type="Proteomes" id="UP001239445">
    <property type="component" value="Unassembled WGS sequence"/>
</dbReference>
<comment type="caution">
    <text evidence="2">The sequence shown here is derived from an EMBL/GenBank/DDBJ whole genome shotgun (WGS) entry which is preliminary data.</text>
</comment>
<sequence>MTEPENFDDELFADLYSDDEHGGGRTAAAPPAAEPSQLVQPPTEMKQESIEDYGQEQHYNGGDSHMNNEEYDDEDDDVDFNLGDGPTAVASYQEEKQPVASYNTPSAPPPPTRGPNAKEDG</sequence>
<accession>A0AAJ0BR72</accession>
<protein>
    <submittedName>
        <fullName evidence="2">Uncharacterized protein</fullName>
    </submittedName>
</protein>
<feature type="compositionally biased region" description="Acidic residues" evidence="1">
    <location>
        <begin position="69"/>
        <end position="79"/>
    </location>
</feature>
<evidence type="ECO:0000313" key="2">
    <source>
        <dbReference type="EMBL" id="KAK1760551.1"/>
    </source>
</evidence>
<name>A0AAJ0BR72_9PEZI</name>
<evidence type="ECO:0000256" key="1">
    <source>
        <dbReference type="SAM" id="MobiDB-lite"/>
    </source>
</evidence>
<feature type="compositionally biased region" description="Acidic residues" evidence="1">
    <location>
        <begin position="1"/>
        <end position="12"/>
    </location>
</feature>
<keyword evidence="3" id="KW-1185">Reference proteome</keyword>
<organism evidence="2 3">
    <name type="scientific">Echria macrotheca</name>
    <dbReference type="NCBI Taxonomy" id="438768"/>
    <lineage>
        <taxon>Eukaryota</taxon>
        <taxon>Fungi</taxon>
        <taxon>Dikarya</taxon>
        <taxon>Ascomycota</taxon>
        <taxon>Pezizomycotina</taxon>
        <taxon>Sordariomycetes</taxon>
        <taxon>Sordariomycetidae</taxon>
        <taxon>Sordariales</taxon>
        <taxon>Schizotheciaceae</taxon>
        <taxon>Echria</taxon>
    </lineage>
</organism>
<evidence type="ECO:0000313" key="3">
    <source>
        <dbReference type="Proteomes" id="UP001239445"/>
    </source>
</evidence>
<reference evidence="2" key="1">
    <citation type="submission" date="2023-06" db="EMBL/GenBank/DDBJ databases">
        <title>Genome-scale phylogeny and comparative genomics of the fungal order Sordariales.</title>
        <authorList>
            <consortium name="Lawrence Berkeley National Laboratory"/>
            <person name="Hensen N."/>
            <person name="Bonometti L."/>
            <person name="Westerberg I."/>
            <person name="Brannstrom I.O."/>
            <person name="Guillou S."/>
            <person name="Cros-Aarteil S."/>
            <person name="Calhoun S."/>
            <person name="Haridas S."/>
            <person name="Kuo A."/>
            <person name="Mondo S."/>
            <person name="Pangilinan J."/>
            <person name="Riley R."/>
            <person name="Labutti K."/>
            <person name="Andreopoulos B."/>
            <person name="Lipzen A."/>
            <person name="Chen C."/>
            <person name="Yanf M."/>
            <person name="Daum C."/>
            <person name="Ng V."/>
            <person name="Clum A."/>
            <person name="Steindorff A."/>
            <person name="Ohm R."/>
            <person name="Martin F."/>
            <person name="Silar P."/>
            <person name="Natvig D."/>
            <person name="Lalanne C."/>
            <person name="Gautier V."/>
            <person name="Ament-Velasquez S.L."/>
            <person name="Kruys A."/>
            <person name="Hutchinson M.I."/>
            <person name="Powell A.J."/>
            <person name="Barry K."/>
            <person name="Miller A.N."/>
            <person name="Grigoriev I.V."/>
            <person name="Debuchy R."/>
            <person name="Gladieux P."/>
            <person name="Thoren M.H."/>
            <person name="Johannesson H."/>
        </authorList>
    </citation>
    <scope>NUCLEOTIDE SEQUENCE</scope>
    <source>
        <strain evidence="2">PSN4</strain>
    </source>
</reference>
<dbReference type="AlphaFoldDB" id="A0AAJ0BR72"/>
<proteinExistence type="predicted"/>
<gene>
    <name evidence="2" type="ORF">QBC47DRAFT_367470</name>
</gene>